<dbReference type="RefSeq" id="WP_090071832.1">
    <property type="nucleotide sequence ID" value="NZ_FOVR01000004.1"/>
</dbReference>
<evidence type="ECO:0000313" key="7">
    <source>
        <dbReference type="EMBL" id="SFO29077.1"/>
    </source>
</evidence>
<organism evidence="7 8">
    <name type="scientific">Cohaesibacter marisflavi</name>
    <dbReference type="NCBI Taxonomy" id="655353"/>
    <lineage>
        <taxon>Bacteria</taxon>
        <taxon>Pseudomonadati</taxon>
        <taxon>Pseudomonadota</taxon>
        <taxon>Alphaproteobacteria</taxon>
        <taxon>Hyphomicrobiales</taxon>
        <taxon>Cohaesibacteraceae</taxon>
    </lineage>
</organism>
<feature type="transmembrane region" description="Helical" evidence="5">
    <location>
        <begin position="161"/>
        <end position="183"/>
    </location>
</feature>
<protein>
    <submittedName>
        <fullName evidence="7">Uncharacterized membrane protein</fullName>
    </submittedName>
</protein>
<accession>A0A1I5FZC1</accession>
<keyword evidence="8" id="KW-1185">Reference proteome</keyword>
<evidence type="ECO:0000256" key="2">
    <source>
        <dbReference type="ARBA" id="ARBA00022692"/>
    </source>
</evidence>
<dbReference type="Proteomes" id="UP000199236">
    <property type="component" value="Unassembled WGS sequence"/>
</dbReference>
<dbReference type="Pfam" id="PF07298">
    <property type="entry name" value="NnrU"/>
    <property type="match status" value="1"/>
</dbReference>
<feature type="transmembrane region" description="Helical" evidence="5">
    <location>
        <begin position="39"/>
        <end position="58"/>
    </location>
</feature>
<dbReference type="STRING" id="655353.SAMN04488056_104277"/>
<evidence type="ECO:0000313" key="8">
    <source>
        <dbReference type="Proteomes" id="UP000199236"/>
    </source>
</evidence>
<evidence type="ECO:0000256" key="4">
    <source>
        <dbReference type="ARBA" id="ARBA00023136"/>
    </source>
</evidence>
<gene>
    <name evidence="7" type="ORF">SAMN04488056_104277</name>
</gene>
<proteinExistence type="predicted"/>
<name>A0A1I5FZC1_9HYPH</name>
<evidence type="ECO:0000256" key="5">
    <source>
        <dbReference type="SAM" id="Phobius"/>
    </source>
</evidence>
<feature type="transmembrane region" description="Helical" evidence="5">
    <location>
        <begin position="111"/>
        <end position="140"/>
    </location>
</feature>
<comment type="subcellular location">
    <subcellularLocation>
        <location evidence="1">Membrane</location>
        <topology evidence="1">Multi-pass membrane protein</topology>
    </subcellularLocation>
</comment>
<keyword evidence="4 5" id="KW-0472">Membrane</keyword>
<dbReference type="EMBL" id="FOVR01000004">
    <property type="protein sequence ID" value="SFO29077.1"/>
    <property type="molecule type" value="Genomic_DNA"/>
</dbReference>
<evidence type="ECO:0000256" key="1">
    <source>
        <dbReference type="ARBA" id="ARBA00004141"/>
    </source>
</evidence>
<dbReference type="AlphaFoldDB" id="A0A1I5FZC1"/>
<evidence type="ECO:0000256" key="3">
    <source>
        <dbReference type="ARBA" id="ARBA00022989"/>
    </source>
</evidence>
<reference evidence="7 8" key="1">
    <citation type="submission" date="2016-10" db="EMBL/GenBank/DDBJ databases">
        <authorList>
            <person name="de Groot N.N."/>
        </authorList>
    </citation>
    <scope>NUCLEOTIDE SEQUENCE [LARGE SCALE GENOMIC DNA]</scope>
    <source>
        <strain evidence="7 8">CGMCC 1.9157</strain>
    </source>
</reference>
<keyword evidence="2 5" id="KW-0812">Transmembrane</keyword>
<feature type="domain" description="NnrU" evidence="6">
    <location>
        <begin position="4"/>
        <end position="187"/>
    </location>
</feature>
<feature type="transmembrane region" description="Helical" evidence="5">
    <location>
        <begin position="70"/>
        <end position="91"/>
    </location>
</feature>
<dbReference type="OrthoDB" id="5293641at2"/>
<dbReference type="GO" id="GO:0016020">
    <property type="term" value="C:membrane"/>
    <property type="evidence" value="ECO:0007669"/>
    <property type="project" value="UniProtKB-SubCell"/>
</dbReference>
<sequence>MVLLLVGIALFLVIHLVPQKAELKDGLTLRFGVMGYRMFHGVVALVAVGLIYVGYFAAKGTFILWYPPIWTKHLAATLMLIASILAFSGAFSGKIKQKLTSPFSIAIKTWAFAHLLANGSLSDLILFGFFLFFGVSYRISLKRRIAAGRVTIPEGRVSQDIWAILLGLAFYAAMIFGVHEWLFGVSPLF</sequence>
<evidence type="ECO:0000259" key="6">
    <source>
        <dbReference type="Pfam" id="PF07298"/>
    </source>
</evidence>
<dbReference type="InterPro" id="IPR009915">
    <property type="entry name" value="NnrU_dom"/>
</dbReference>
<keyword evidence="3 5" id="KW-1133">Transmembrane helix</keyword>